<dbReference type="Pfam" id="PF00122">
    <property type="entry name" value="E1-E2_ATPase"/>
    <property type="match status" value="1"/>
</dbReference>
<evidence type="ECO:0000259" key="2">
    <source>
        <dbReference type="Pfam" id="PF00122"/>
    </source>
</evidence>
<comment type="caution">
    <text evidence="3">The sequence shown here is derived from an EMBL/GenBank/DDBJ whole genome shotgun (WGS) entry which is preliminary data.</text>
</comment>
<sequence length="52" mass="5332">AMDLSVDESSLTGETTPCTKTSAPQPAATNGDITSRSNIAFMGTLVRCGKAK</sequence>
<name>A0ABD0PCL7_CIRMR</name>
<dbReference type="Proteomes" id="UP001529510">
    <property type="component" value="Unassembled WGS sequence"/>
</dbReference>
<dbReference type="SUPFAM" id="SSF81653">
    <property type="entry name" value="Calcium ATPase, transduction domain A"/>
    <property type="match status" value="1"/>
</dbReference>
<feature type="compositionally biased region" description="Polar residues" evidence="1">
    <location>
        <begin position="7"/>
        <end position="34"/>
    </location>
</feature>
<dbReference type="EMBL" id="JAMKFB020000016">
    <property type="protein sequence ID" value="KAL0171522.1"/>
    <property type="molecule type" value="Genomic_DNA"/>
</dbReference>
<feature type="region of interest" description="Disordered" evidence="1">
    <location>
        <begin position="1"/>
        <end position="34"/>
    </location>
</feature>
<evidence type="ECO:0000256" key="1">
    <source>
        <dbReference type="SAM" id="MobiDB-lite"/>
    </source>
</evidence>
<proteinExistence type="predicted"/>
<gene>
    <name evidence="3" type="ORF">M9458_031833</name>
</gene>
<protein>
    <recommendedName>
        <fullName evidence="2">P-type ATPase A domain-containing protein</fullName>
    </recommendedName>
</protein>
<accession>A0ABD0PCL7</accession>
<feature type="non-terminal residue" evidence="3">
    <location>
        <position position="1"/>
    </location>
</feature>
<reference evidence="3 4" key="1">
    <citation type="submission" date="2024-05" db="EMBL/GenBank/DDBJ databases">
        <title>Genome sequencing and assembly of Indian major carp, Cirrhinus mrigala (Hamilton, 1822).</title>
        <authorList>
            <person name="Mohindra V."/>
            <person name="Chowdhury L.M."/>
            <person name="Lal K."/>
            <person name="Jena J.K."/>
        </authorList>
    </citation>
    <scope>NUCLEOTIDE SEQUENCE [LARGE SCALE GENOMIC DNA]</scope>
    <source>
        <strain evidence="3">CM1030</strain>
        <tissue evidence="3">Blood</tissue>
    </source>
</reference>
<feature type="domain" description="P-type ATPase A" evidence="2">
    <location>
        <begin position="5"/>
        <end position="51"/>
    </location>
</feature>
<dbReference type="Gene3D" id="2.70.150.10">
    <property type="entry name" value="Calcium-transporting ATPase, cytoplasmic transduction domain A"/>
    <property type="match status" value="1"/>
</dbReference>
<organism evidence="3 4">
    <name type="scientific">Cirrhinus mrigala</name>
    <name type="common">Mrigala</name>
    <dbReference type="NCBI Taxonomy" id="683832"/>
    <lineage>
        <taxon>Eukaryota</taxon>
        <taxon>Metazoa</taxon>
        <taxon>Chordata</taxon>
        <taxon>Craniata</taxon>
        <taxon>Vertebrata</taxon>
        <taxon>Euteleostomi</taxon>
        <taxon>Actinopterygii</taxon>
        <taxon>Neopterygii</taxon>
        <taxon>Teleostei</taxon>
        <taxon>Ostariophysi</taxon>
        <taxon>Cypriniformes</taxon>
        <taxon>Cyprinidae</taxon>
        <taxon>Labeoninae</taxon>
        <taxon>Labeonini</taxon>
        <taxon>Cirrhinus</taxon>
    </lineage>
</organism>
<keyword evidence="4" id="KW-1185">Reference proteome</keyword>
<dbReference type="AlphaFoldDB" id="A0ABD0PCL7"/>
<dbReference type="InterPro" id="IPR059000">
    <property type="entry name" value="ATPase_P-type_domA"/>
</dbReference>
<feature type="non-terminal residue" evidence="3">
    <location>
        <position position="52"/>
    </location>
</feature>
<evidence type="ECO:0000313" key="4">
    <source>
        <dbReference type="Proteomes" id="UP001529510"/>
    </source>
</evidence>
<dbReference type="InterPro" id="IPR008250">
    <property type="entry name" value="ATPase_P-typ_transduc_dom_A_sf"/>
</dbReference>
<evidence type="ECO:0000313" key="3">
    <source>
        <dbReference type="EMBL" id="KAL0171522.1"/>
    </source>
</evidence>